<dbReference type="EMBL" id="DVOR01000165">
    <property type="protein sequence ID" value="HIV09487.1"/>
    <property type="molecule type" value="Genomic_DNA"/>
</dbReference>
<comment type="caution">
    <text evidence="4">The sequence shown here is derived from an EMBL/GenBank/DDBJ whole genome shotgun (WGS) entry which is preliminary data.</text>
</comment>
<dbReference type="InterPro" id="IPR035644">
    <property type="entry name" value="MraZ_C"/>
</dbReference>
<dbReference type="GO" id="GO:0000976">
    <property type="term" value="F:transcription cis-regulatory region binding"/>
    <property type="evidence" value="ECO:0007669"/>
    <property type="project" value="TreeGrafter"/>
</dbReference>
<reference evidence="4" key="2">
    <citation type="journal article" date="2021" name="PeerJ">
        <title>Extensive microbial diversity within the chicken gut microbiome revealed by metagenomics and culture.</title>
        <authorList>
            <person name="Gilroy R."/>
            <person name="Ravi A."/>
            <person name="Getino M."/>
            <person name="Pursley I."/>
            <person name="Horton D.L."/>
            <person name="Alikhan N.F."/>
            <person name="Baker D."/>
            <person name="Gharbi K."/>
            <person name="Hall N."/>
            <person name="Watson M."/>
            <person name="Adriaenssens E.M."/>
            <person name="Foster-Nyarko E."/>
            <person name="Jarju S."/>
            <person name="Secka A."/>
            <person name="Antonio M."/>
            <person name="Oren A."/>
            <person name="Chaudhuri R.R."/>
            <person name="La Ragione R."/>
            <person name="Hildebrand F."/>
            <person name="Pallen M.J."/>
        </authorList>
    </citation>
    <scope>NUCLEOTIDE SEQUENCE</scope>
    <source>
        <strain evidence="4">35461</strain>
    </source>
</reference>
<dbReference type="Proteomes" id="UP000886845">
    <property type="component" value="Unassembled WGS sequence"/>
</dbReference>
<dbReference type="CDD" id="cd16321">
    <property type="entry name" value="MraZ_C"/>
    <property type="match status" value="1"/>
</dbReference>
<keyword evidence="1" id="KW-0805">Transcription regulation</keyword>
<accession>A0A9D1NNB7</accession>
<sequence length="157" mass="17106">MSAEVPETEALQGEAVFTGSAVHALDPKRRVTIPSGWRDALGRPKYVFVMADPHEKCLRLLSVERMQGIQAKLRAKRFADPAVAQRLRVIGQNTEQLPLDVQGRIRISDRLLSFAGIEGKIAFVGAVTYGEVWAAERAPEAPVDQAALGEALAALDF</sequence>
<evidence type="ECO:0000256" key="2">
    <source>
        <dbReference type="PROSITE-ProRule" id="PRU01076"/>
    </source>
</evidence>
<dbReference type="AlphaFoldDB" id="A0A9D1NNB7"/>
<dbReference type="InterPro" id="IPR035642">
    <property type="entry name" value="MraZ_N"/>
</dbReference>
<dbReference type="SUPFAM" id="SSF89447">
    <property type="entry name" value="AbrB/MazE/MraZ-like"/>
    <property type="match status" value="1"/>
</dbReference>
<dbReference type="InterPro" id="IPR038619">
    <property type="entry name" value="MraZ_sf"/>
</dbReference>
<organism evidence="4 5">
    <name type="scientific">Candidatus Spyradenecus faecavium</name>
    <dbReference type="NCBI Taxonomy" id="2840947"/>
    <lineage>
        <taxon>Bacteria</taxon>
        <taxon>Pseudomonadati</taxon>
        <taxon>Lentisphaerota</taxon>
        <taxon>Lentisphaeria</taxon>
        <taxon>Lentisphaerales</taxon>
        <taxon>Lentisphaeraceae</taxon>
        <taxon>Lentisphaeraceae incertae sedis</taxon>
        <taxon>Candidatus Spyradenecus</taxon>
    </lineage>
</organism>
<dbReference type="InterPro" id="IPR007159">
    <property type="entry name" value="SpoVT-AbrB_dom"/>
</dbReference>
<protein>
    <recommendedName>
        <fullName evidence="1">Transcriptional regulator MraZ</fullName>
    </recommendedName>
</protein>
<dbReference type="InterPro" id="IPR003444">
    <property type="entry name" value="MraZ"/>
</dbReference>
<comment type="subcellular location">
    <subcellularLocation>
        <location evidence="1">Cytoplasm</location>
        <location evidence="1">Nucleoid</location>
    </subcellularLocation>
</comment>
<keyword evidence="1" id="KW-0963">Cytoplasm</keyword>
<evidence type="ECO:0000313" key="5">
    <source>
        <dbReference type="Proteomes" id="UP000886845"/>
    </source>
</evidence>
<dbReference type="PANTHER" id="PTHR34701">
    <property type="entry name" value="TRANSCRIPTIONAL REGULATOR MRAZ"/>
    <property type="match status" value="1"/>
</dbReference>
<name>A0A9D1NNB7_9BACT</name>
<dbReference type="Gene3D" id="3.40.1550.20">
    <property type="entry name" value="Transcriptional regulator MraZ domain"/>
    <property type="match status" value="1"/>
</dbReference>
<dbReference type="CDD" id="cd16320">
    <property type="entry name" value="MraZ_N"/>
    <property type="match status" value="1"/>
</dbReference>
<keyword evidence="1 2" id="KW-0238">DNA-binding</keyword>
<comment type="subunit">
    <text evidence="1">Forms oligomers.</text>
</comment>
<keyword evidence="1" id="KW-0804">Transcription</keyword>
<dbReference type="GO" id="GO:0005737">
    <property type="term" value="C:cytoplasm"/>
    <property type="evidence" value="ECO:0007669"/>
    <property type="project" value="UniProtKB-UniRule"/>
</dbReference>
<proteinExistence type="inferred from homology"/>
<feature type="domain" description="SpoVT-AbrB" evidence="3">
    <location>
        <begin position="20"/>
        <end position="65"/>
    </location>
</feature>
<dbReference type="GO" id="GO:0009295">
    <property type="term" value="C:nucleoid"/>
    <property type="evidence" value="ECO:0007669"/>
    <property type="project" value="UniProtKB-SubCell"/>
</dbReference>
<comment type="similarity">
    <text evidence="1">Belongs to the MraZ family.</text>
</comment>
<evidence type="ECO:0000313" key="4">
    <source>
        <dbReference type="EMBL" id="HIV09487.1"/>
    </source>
</evidence>
<dbReference type="GO" id="GO:0003700">
    <property type="term" value="F:DNA-binding transcription factor activity"/>
    <property type="evidence" value="ECO:0007669"/>
    <property type="project" value="UniProtKB-UniRule"/>
</dbReference>
<dbReference type="PROSITE" id="PS51740">
    <property type="entry name" value="SPOVT_ABRB"/>
    <property type="match status" value="1"/>
</dbReference>
<evidence type="ECO:0000259" key="3">
    <source>
        <dbReference type="PROSITE" id="PS51740"/>
    </source>
</evidence>
<dbReference type="GO" id="GO:2000143">
    <property type="term" value="P:negative regulation of DNA-templated transcription initiation"/>
    <property type="evidence" value="ECO:0007669"/>
    <property type="project" value="TreeGrafter"/>
</dbReference>
<dbReference type="PANTHER" id="PTHR34701:SF1">
    <property type="entry name" value="TRANSCRIPTIONAL REGULATOR MRAZ"/>
    <property type="match status" value="1"/>
</dbReference>
<reference evidence="4" key="1">
    <citation type="submission" date="2020-10" db="EMBL/GenBank/DDBJ databases">
        <authorList>
            <person name="Gilroy R."/>
        </authorList>
    </citation>
    <scope>NUCLEOTIDE SEQUENCE</scope>
    <source>
        <strain evidence="4">35461</strain>
    </source>
</reference>
<gene>
    <name evidence="1" type="primary">mraZ</name>
    <name evidence="4" type="ORF">IAC79_05175</name>
</gene>
<dbReference type="HAMAP" id="MF_01008">
    <property type="entry name" value="MraZ"/>
    <property type="match status" value="1"/>
</dbReference>
<dbReference type="InterPro" id="IPR037914">
    <property type="entry name" value="SpoVT-AbrB_sf"/>
</dbReference>
<evidence type="ECO:0000256" key="1">
    <source>
        <dbReference type="HAMAP-Rule" id="MF_01008"/>
    </source>
</evidence>